<keyword evidence="2" id="KW-1185">Reference proteome</keyword>
<dbReference type="EMBL" id="VLLN01000043">
    <property type="protein sequence ID" value="TWJ13299.1"/>
    <property type="molecule type" value="Genomic_DNA"/>
</dbReference>
<dbReference type="Proteomes" id="UP000319449">
    <property type="component" value="Unassembled WGS sequence"/>
</dbReference>
<evidence type="ECO:0000313" key="1">
    <source>
        <dbReference type="EMBL" id="TWJ13299.1"/>
    </source>
</evidence>
<dbReference type="Pfam" id="PF13242">
    <property type="entry name" value="Hydrolase_like"/>
    <property type="match status" value="1"/>
</dbReference>
<dbReference type="SUPFAM" id="SSF56784">
    <property type="entry name" value="HAD-like"/>
    <property type="match status" value="1"/>
</dbReference>
<dbReference type="AlphaFoldDB" id="A0A562V5X4"/>
<reference evidence="1 2" key="1">
    <citation type="submission" date="2019-07" db="EMBL/GenBank/DDBJ databases">
        <title>Genomic Encyclopedia of Archaeal and Bacterial Type Strains, Phase II (KMG-II): from individual species to whole genera.</title>
        <authorList>
            <person name="Goeker M."/>
        </authorList>
    </citation>
    <scope>NUCLEOTIDE SEQUENCE [LARGE SCALE GENOMIC DNA]</scope>
    <source>
        <strain evidence="1 2">ATCC BAA-1139</strain>
    </source>
</reference>
<name>A0A562V5X4_9BACT</name>
<dbReference type="GO" id="GO:0016791">
    <property type="term" value="F:phosphatase activity"/>
    <property type="evidence" value="ECO:0007669"/>
    <property type="project" value="TreeGrafter"/>
</dbReference>
<dbReference type="PANTHER" id="PTHR19288:SF46">
    <property type="entry name" value="HALOACID DEHALOGENASE-LIKE HYDROLASE DOMAIN-CONTAINING PROTEIN 2"/>
    <property type="match status" value="1"/>
</dbReference>
<sequence>MMTPASSAVALFLSRGYRRVMALGGDGLTRPLQEAGIELVPPKGRPQVDAVLAGWHPEFTMAELESACHAVWGGAGMFSASQTRFFATADGKALAPSRVISAMVKDMTGCRVITVGKPSLDALRCAGRRLGVRLKDLAVVGDDPEMEVPMAHRGGSLAIAVSSGLGTRDAYVHLPEKRRPHLCLQGVDELLRLCEDPAGCRK</sequence>
<evidence type="ECO:0000313" key="2">
    <source>
        <dbReference type="Proteomes" id="UP000319449"/>
    </source>
</evidence>
<gene>
    <name evidence="1" type="ORF">JN12_03930</name>
</gene>
<dbReference type="PANTHER" id="PTHR19288">
    <property type="entry name" value="4-NITROPHENYLPHOSPHATASE-RELATED"/>
    <property type="match status" value="1"/>
</dbReference>
<organism evidence="1 2">
    <name type="scientific">Geobacter argillaceus</name>
    <dbReference type="NCBI Taxonomy" id="345631"/>
    <lineage>
        <taxon>Bacteria</taxon>
        <taxon>Pseudomonadati</taxon>
        <taxon>Thermodesulfobacteriota</taxon>
        <taxon>Desulfuromonadia</taxon>
        <taxon>Geobacterales</taxon>
        <taxon>Geobacteraceae</taxon>
        <taxon>Geobacter</taxon>
    </lineage>
</organism>
<accession>A0A562V5X4</accession>
<dbReference type="InterPro" id="IPR036412">
    <property type="entry name" value="HAD-like_sf"/>
</dbReference>
<proteinExistence type="predicted"/>
<comment type="caution">
    <text evidence="1">The sequence shown here is derived from an EMBL/GenBank/DDBJ whole genome shotgun (WGS) entry which is preliminary data.</text>
</comment>
<dbReference type="GO" id="GO:0005737">
    <property type="term" value="C:cytoplasm"/>
    <property type="evidence" value="ECO:0007669"/>
    <property type="project" value="TreeGrafter"/>
</dbReference>
<protein>
    <submittedName>
        <fullName evidence="1">NagD protein</fullName>
    </submittedName>
</protein>
<dbReference type="InterPro" id="IPR023214">
    <property type="entry name" value="HAD_sf"/>
</dbReference>
<dbReference type="Gene3D" id="3.40.50.1000">
    <property type="entry name" value="HAD superfamily/HAD-like"/>
    <property type="match status" value="2"/>
</dbReference>